<dbReference type="CDD" id="cd15482">
    <property type="entry name" value="Sialidase_non-viral"/>
    <property type="match status" value="1"/>
</dbReference>
<dbReference type="InterPro" id="IPR002860">
    <property type="entry name" value="BNR_rpt"/>
</dbReference>
<accession>A0A381TTR0</accession>
<dbReference type="PANTHER" id="PTHR47199:SF2">
    <property type="entry name" value="PHOTOSYSTEM II STABILITY_ASSEMBLY FACTOR HCF136, CHLOROPLASTIC"/>
    <property type="match status" value="1"/>
</dbReference>
<dbReference type="Pfam" id="PF02012">
    <property type="entry name" value="BNR"/>
    <property type="match status" value="1"/>
</dbReference>
<name>A0A381TTR0_9ZZZZ</name>
<dbReference type="AlphaFoldDB" id="A0A381TTR0"/>
<evidence type="ECO:0000313" key="1">
    <source>
        <dbReference type="EMBL" id="SVA19416.1"/>
    </source>
</evidence>
<reference evidence="1" key="1">
    <citation type="submission" date="2018-05" db="EMBL/GenBank/DDBJ databases">
        <authorList>
            <person name="Lanie J.A."/>
            <person name="Ng W.-L."/>
            <person name="Kazmierczak K.M."/>
            <person name="Andrzejewski T.M."/>
            <person name="Davidsen T.M."/>
            <person name="Wayne K.J."/>
            <person name="Tettelin H."/>
            <person name="Glass J.I."/>
            <person name="Rusch D."/>
            <person name="Podicherti R."/>
            <person name="Tsui H.-C.T."/>
            <person name="Winkler M.E."/>
        </authorList>
    </citation>
    <scope>NUCLEOTIDE SEQUENCE</scope>
</reference>
<evidence type="ECO:0008006" key="2">
    <source>
        <dbReference type="Google" id="ProtNLM"/>
    </source>
</evidence>
<dbReference type="InterPro" id="IPR015943">
    <property type="entry name" value="WD40/YVTN_repeat-like_dom_sf"/>
</dbReference>
<proteinExistence type="predicted"/>
<protein>
    <recommendedName>
        <fullName evidence="2">Photosynthesis system II assembly factor Ycf48/Hcf136-like domain-containing protein</fullName>
    </recommendedName>
</protein>
<dbReference type="SUPFAM" id="SSF50939">
    <property type="entry name" value="Sialidases"/>
    <property type="match status" value="1"/>
</dbReference>
<dbReference type="EMBL" id="UINC01005150">
    <property type="protein sequence ID" value="SVA19416.1"/>
    <property type="molecule type" value="Genomic_DNA"/>
</dbReference>
<organism evidence="1">
    <name type="scientific">marine metagenome</name>
    <dbReference type="NCBI Taxonomy" id="408172"/>
    <lineage>
        <taxon>unclassified sequences</taxon>
        <taxon>metagenomes</taxon>
        <taxon>ecological metagenomes</taxon>
    </lineage>
</organism>
<dbReference type="Gene3D" id="2.130.10.10">
    <property type="entry name" value="YVTN repeat-like/Quinoprotein amine dehydrogenase"/>
    <property type="match status" value="2"/>
</dbReference>
<gene>
    <name evidence="1" type="ORF">METZ01_LOCUS72270</name>
</gene>
<dbReference type="PANTHER" id="PTHR47199">
    <property type="entry name" value="PHOTOSYSTEM II STABILITY/ASSEMBLY FACTOR HCF136, CHLOROPLASTIC"/>
    <property type="match status" value="1"/>
</dbReference>
<sequence length="339" mass="37449">MKFLLTSFVSFTLVFAQTLSLEKLESGVKTSFRGLSVVNHKTVWVSGQMGTVLKTINGGRTWDDVSVPNSGKTDFRDIEGFDRNTAIVMGIDSPAQFYKTTDGGKNWELVYFDDREGIFFDGMSFWNRNNGIAFSDPVEGQHLLIRTDDGGESWYDLPTEGMPKKLELEFGFAASGTGIPVEGRKTVWLGMGGQKSRVFKSNDGGLNWTAAETPVVHGGQSTGIYSVAFKNKKVGIAVGGDYTNQSIQNTMAYTHDGGITWHLPEKQTHEYRECVAHYRGNVFFAVGPSGFDLSTDNGMNWHPHYWEVNDLTAVAFAKRSRIGFSVGKGGQIYKIQVGQ</sequence>
<dbReference type="InterPro" id="IPR036278">
    <property type="entry name" value="Sialidase_sf"/>
</dbReference>